<name>A0ABP8NDN6_9BACT</name>
<accession>A0ABP8NDN6</accession>
<dbReference type="EMBL" id="BAABGA010000066">
    <property type="protein sequence ID" value="GAA4463711.1"/>
    <property type="molecule type" value="Genomic_DNA"/>
</dbReference>
<protein>
    <submittedName>
        <fullName evidence="1">Uncharacterized protein</fullName>
    </submittedName>
</protein>
<reference evidence="2" key="1">
    <citation type="journal article" date="2019" name="Int. J. Syst. Evol. Microbiol.">
        <title>The Global Catalogue of Microorganisms (GCM) 10K type strain sequencing project: providing services to taxonomists for standard genome sequencing and annotation.</title>
        <authorList>
            <consortium name="The Broad Institute Genomics Platform"/>
            <consortium name="The Broad Institute Genome Sequencing Center for Infectious Disease"/>
            <person name="Wu L."/>
            <person name="Ma J."/>
        </authorList>
    </citation>
    <scope>NUCLEOTIDE SEQUENCE [LARGE SCALE GENOMIC DNA]</scope>
    <source>
        <strain evidence="2">JCM 17759</strain>
    </source>
</reference>
<evidence type="ECO:0000313" key="2">
    <source>
        <dbReference type="Proteomes" id="UP001500840"/>
    </source>
</evidence>
<dbReference type="Proteomes" id="UP001500840">
    <property type="component" value="Unassembled WGS sequence"/>
</dbReference>
<keyword evidence="2" id="KW-1185">Reference proteome</keyword>
<organism evidence="1 2">
    <name type="scientific">Novipirellula rosea</name>
    <dbReference type="NCBI Taxonomy" id="1031540"/>
    <lineage>
        <taxon>Bacteria</taxon>
        <taxon>Pseudomonadati</taxon>
        <taxon>Planctomycetota</taxon>
        <taxon>Planctomycetia</taxon>
        <taxon>Pirellulales</taxon>
        <taxon>Pirellulaceae</taxon>
        <taxon>Novipirellula</taxon>
    </lineage>
</organism>
<evidence type="ECO:0000313" key="1">
    <source>
        <dbReference type="EMBL" id="GAA4463711.1"/>
    </source>
</evidence>
<sequence length="81" mass="9865">MQLRNRMQVLRNRKLAQHIRKPTCCDRTGHNRVSCRTKELRNRKRVLHNRKPELRSRRHKRVLRNRMLARHSGRRAACGHP</sequence>
<proteinExistence type="predicted"/>
<comment type="caution">
    <text evidence="1">The sequence shown here is derived from an EMBL/GenBank/DDBJ whole genome shotgun (WGS) entry which is preliminary data.</text>
</comment>
<gene>
    <name evidence="1" type="ORF">GCM10023156_49110</name>
</gene>